<evidence type="ECO:0000313" key="1">
    <source>
        <dbReference type="EMBL" id="SIT52917.1"/>
    </source>
</evidence>
<organism evidence="1 2">
    <name type="scientific">Mesorhizobium prunaredense</name>
    <dbReference type="NCBI Taxonomy" id="1631249"/>
    <lineage>
        <taxon>Bacteria</taxon>
        <taxon>Pseudomonadati</taxon>
        <taxon>Pseudomonadota</taxon>
        <taxon>Alphaproteobacteria</taxon>
        <taxon>Hyphomicrobiales</taxon>
        <taxon>Phyllobacteriaceae</taxon>
        <taxon>Mesorhizobium</taxon>
    </lineage>
</organism>
<evidence type="ECO:0000313" key="2">
    <source>
        <dbReference type="Proteomes" id="UP000188388"/>
    </source>
</evidence>
<dbReference type="RefSeq" id="WP_077371991.1">
    <property type="nucleotide sequence ID" value="NZ_FTPD01000001.1"/>
</dbReference>
<reference evidence="2" key="1">
    <citation type="submission" date="2017-01" db="EMBL/GenBank/DDBJ databases">
        <authorList>
            <person name="Brunel B."/>
        </authorList>
    </citation>
    <scope>NUCLEOTIDE SEQUENCE [LARGE SCALE GENOMIC DNA]</scope>
</reference>
<gene>
    <name evidence="1" type="ORF">BQ8794_10287</name>
</gene>
<dbReference type="SUPFAM" id="SSF55729">
    <property type="entry name" value="Acyl-CoA N-acyltransferases (Nat)"/>
    <property type="match status" value="1"/>
</dbReference>
<dbReference type="InterPro" id="IPR016181">
    <property type="entry name" value="Acyl_CoA_acyltransferase"/>
</dbReference>
<dbReference type="Proteomes" id="UP000188388">
    <property type="component" value="Unassembled WGS sequence"/>
</dbReference>
<evidence type="ECO:0008006" key="3">
    <source>
        <dbReference type="Google" id="ProtNLM"/>
    </source>
</evidence>
<name>A0A1R3UZB2_9HYPH</name>
<proteinExistence type="predicted"/>
<sequence>MSGYFGTEVQQRLQAQAEASVDFINATPGACQTGRTMGCDDPDRFGWELIDKILNRDGICGFRMIPASKADELKSRLAKGGFRFDSWDVFSADRASALAASEAIIGRGLPDGLLDQDMPAEPDGEYTIRIQAFMAASGVVPFSGSLLAGTLGPATTVIVGDKAGIVVATAHGYLAHNSHSAYHRYAWGGLVAVAQSQRGRGLGNYINARMVVSVFRDLHATHIYELVSASNLPSRRVVESCGLRRDPAVVCGVATLGGSAPFTR</sequence>
<dbReference type="Gene3D" id="3.40.630.30">
    <property type="match status" value="1"/>
</dbReference>
<keyword evidence="2" id="KW-1185">Reference proteome</keyword>
<protein>
    <recommendedName>
        <fullName evidence="3">N-acetyltransferase domain-containing protein</fullName>
    </recommendedName>
</protein>
<dbReference type="EMBL" id="FTPD01000001">
    <property type="protein sequence ID" value="SIT52917.1"/>
    <property type="molecule type" value="Genomic_DNA"/>
</dbReference>
<accession>A0A1R3UZB2</accession>
<dbReference type="STRING" id="1631249.BQ8794_10287"/>
<dbReference type="AlphaFoldDB" id="A0A1R3UZB2"/>